<feature type="chain" id="PRO_5020536867" description="Outer-membrane lipoprotein LolB" evidence="13">
    <location>
        <begin position="24"/>
        <end position="182"/>
    </location>
</feature>
<evidence type="ECO:0000256" key="9">
    <source>
        <dbReference type="ARBA" id="ARBA00023139"/>
    </source>
</evidence>
<keyword evidence="11" id="KW-0998">Cell outer membrane</keyword>
<dbReference type="InParanoid" id="A0A4R6QMT8"/>
<keyword evidence="5" id="KW-0813">Transport</keyword>
<evidence type="ECO:0000313" key="14">
    <source>
        <dbReference type="EMBL" id="TDP71202.1"/>
    </source>
</evidence>
<evidence type="ECO:0000256" key="6">
    <source>
        <dbReference type="ARBA" id="ARBA00022729"/>
    </source>
</evidence>
<evidence type="ECO:0000256" key="2">
    <source>
        <dbReference type="ARBA" id="ARBA00009696"/>
    </source>
</evidence>
<dbReference type="InterPro" id="IPR004565">
    <property type="entry name" value="OM_lipoprot_LolB"/>
</dbReference>
<dbReference type="SUPFAM" id="SSF89392">
    <property type="entry name" value="Prokaryotic lipoproteins and lipoprotein localization factors"/>
    <property type="match status" value="1"/>
</dbReference>
<keyword evidence="15" id="KW-1185">Reference proteome</keyword>
<organism evidence="14 15">
    <name type="scientific">Roseateles toxinivorans</name>
    <dbReference type="NCBI Taxonomy" id="270368"/>
    <lineage>
        <taxon>Bacteria</taxon>
        <taxon>Pseudomonadati</taxon>
        <taxon>Pseudomonadota</taxon>
        <taxon>Betaproteobacteria</taxon>
        <taxon>Burkholderiales</taxon>
        <taxon>Sphaerotilaceae</taxon>
        <taxon>Roseateles</taxon>
    </lineage>
</organism>
<keyword evidence="10" id="KW-0143">Chaperone</keyword>
<name>A0A4R6QMT8_9BURK</name>
<proteinExistence type="inferred from homology"/>
<keyword evidence="9" id="KW-0564">Palmitate</keyword>
<comment type="caution">
    <text evidence="14">The sequence shown here is derived from an EMBL/GenBank/DDBJ whole genome shotgun (WGS) entry which is preliminary data.</text>
</comment>
<keyword evidence="7" id="KW-0653">Protein transport</keyword>
<dbReference type="EMBL" id="SNXS01000003">
    <property type="protein sequence ID" value="TDP71202.1"/>
    <property type="molecule type" value="Genomic_DNA"/>
</dbReference>
<dbReference type="Proteomes" id="UP000295361">
    <property type="component" value="Unassembled WGS sequence"/>
</dbReference>
<keyword evidence="6 13" id="KW-0732">Signal</keyword>
<gene>
    <name evidence="14" type="ORF">DES47_103181</name>
</gene>
<dbReference type="OrthoDB" id="5296388at2"/>
<evidence type="ECO:0000256" key="7">
    <source>
        <dbReference type="ARBA" id="ARBA00022927"/>
    </source>
</evidence>
<keyword evidence="12 14" id="KW-0449">Lipoprotein</keyword>
<evidence type="ECO:0000256" key="10">
    <source>
        <dbReference type="ARBA" id="ARBA00023186"/>
    </source>
</evidence>
<protein>
    <recommendedName>
        <fullName evidence="4">Outer-membrane lipoprotein LolB</fullName>
    </recommendedName>
</protein>
<dbReference type="Gene3D" id="2.50.20.10">
    <property type="entry name" value="Lipoprotein localisation LolA/LolB/LppX"/>
    <property type="match status" value="1"/>
</dbReference>
<evidence type="ECO:0000256" key="11">
    <source>
        <dbReference type="ARBA" id="ARBA00023237"/>
    </source>
</evidence>
<comment type="subunit">
    <text evidence="3">Monomer.</text>
</comment>
<comment type="similarity">
    <text evidence="2">Belongs to the LolB family.</text>
</comment>
<evidence type="ECO:0000256" key="4">
    <source>
        <dbReference type="ARBA" id="ARBA00016202"/>
    </source>
</evidence>
<evidence type="ECO:0000313" key="15">
    <source>
        <dbReference type="Proteomes" id="UP000295361"/>
    </source>
</evidence>
<dbReference type="Pfam" id="PF03550">
    <property type="entry name" value="LolB"/>
    <property type="match status" value="1"/>
</dbReference>
<evidence type="ECO:0000256" key="3">
    <source>
        <dbReference type="ARBA" id="ARBA00011245"/>
    </source>
</evidence>
<evidence type="ECO:0000256" key="12">
    <source>
        <dbReference type="ARBA" id="ARBA00023288"/>
    </source>
</evidence>
<dbReference type="GO" id="GO:0009279">
    <property type="term" value="C:cell outer membrane"/>
    <property type="evidence" value="ECO:0007669"/>
    <property type="project" value="UniProtKB-SubCell"/>
</dbReference>
<dbReference type="RefSeq" id="WP_133700997.1">
    <property type="nucleotide sequence ID" value="NZ_SNXS01000003.1"/>
</dbReference>
<feature type="signal peptide" evidence="13">
    <location>
        <begin position="1"/>
        <end position="23"/>
    </location>
</feature>
<sequence length="182" mass="19542">MTSLTRPLSLLLLCTSLWGCATAPKPAAFAGDRLSGRLSVQVAHNSAGTAQGGAAAFELQGTPEAGQLELSTPLGTLAARASWQPGQALLQRSDTETRYADLDALTRDLLGESVPVAALFDWLKGRPWAGAVSRPRLDGKPGFRQLGWTVDLERHDEGLINAHRKEPTEVQLRARLDPPEAR</sequence>
<evidence type="ECO:0000256" key="13">
    <source>
        <dbReference type="SAM" id="SignalP"/>
    </source>
</evidence>
<dbReference type="InterPro" id="IPR029046">
    <property type="entry name" value="LolA/LolB/LppX"/>
</dbReference>
<evidence type="ECO:0000256" key="8">
    <source>
        <dbReference type="ARBA" id="ARBA00023136"/>
    </source>
</evidence>
<keyword evidence="8" id="KW-0472">Membrane</keyword>
<evidence type="ECO:0000256" key="5">
    <source>
        <dbReference type="ARBA" id="ARBA00022448"/>
    </source>
</evidence>
<comment type="subcellular location">
    <subcellularLocation>
        <location evidence="1">Cell outer membrane</location>
        <topology evidence="1">Lipid-anchor</topology>
    </subcellularLocation>
</comment>
<dbReference type="AlphaFoldDB" id="A0A4R6QMT8"/>
<reference evidence="14 15" key="1">
    <citation type="submission" date="2019-03" db="EMBL/GenBank/DDBJ databases">
        <title>Genomic Encyclopedia of Type Strains, Phase IV (KMG-IV): sequencing the most valuable type-strain genomes for metagenomic binning, comparative biology and taxonomic classification.</title>
        <authorList>
            <person name="Goeker M."/>
        </authorList>
    </citation>
    <scope>NUCLEOTIDE SEQUENCE [LARGE SCALE GENOMIC DNA]</scope>
    <source>
        <strain evidence="14 15">DSM 16998</strain>
    </source>
</reference>
<evidence type="ECO:0000256" key="1">
    <source>
        <dbReference type="ARBA" id="ARBA00004459"/>
    </source>
</evidence>
<dbReference type="GO" id="GO:0015031">
    <property type="term" value="P:protein transport"/>
    <property type="evidence" value="ECO:0007669"/>
    <property type="project" value="UniProtKB-KW"/>
</dbReference>
<dbReference type="CDD" id="cd16326">
    <property type="entry name" value="LolB"/>
    <property type="match status" value="1"/>
</dbReference>
<accession>A0A4R6QMT8</accession>